<reference evidence="3" key="2">
    <citation type="submission" date="2015-01" db="EMBL/GenBank/DDBJ databases">
        <title>Evolutionary Origins and Diversification of the Mycorrhizal Mutualists.</title>
        <authorList>
            <consortium name="DOE Joint Genome Institute"/>
            <consortium name="Mycorrhizal Genomics Consortium"/>
            <person name="Kohler A."/>
            <person name="Kuo A."/>
            <person name="Nagy L.G."/>
            <person name="Floudas D."/>
            <person name="Copeland A."/>
            <person name="Barry K.W."/>
            <person name="Cichocki N."/>
            <person name="Veneault-Fourrey C."/>
            <person name="LaButti K."/>
            <person name="Lindquist E.A."/>
            <person name="Lipzen A."/>
            <person name="Lundell T."/>
            <person name="Morin E."/>
            <person name="Murat C."/>
            <person name="Riley R."/>
            <person name="Ohm R."/>
            <person name="Sun H."/>
            <person name="Tunlid A."/>
            <person name="Henrissat B."/>
            <person name="Grigoriev I.V."/>
            <person name="Hibbett D.S."/>
            <person name="Martin F."/>
        </authorList>
    </citation>
    <scope>NUCLEOTIDE SEQUENCE [LARGE SCALE GENOMIC DNA]</scope>
    <source>
        <strain evidence="3">LaAM-08-1</strain>
    </source>
</reference>
<dbReference type="STRING" id="1095629.A0A0C9WHF3"/>
<accession>A0A0C9WHF3</accession>
<feature type="compositionally biased region" description="Basic and acidic residues" evidence="1">
    <location>
        <begin position="199"/>
        <end position="212"/>
    </location>
</feature>
<organism evidence="2 3">
    <name type="scientific">Laccaria amethystina LaAM-08-1</name>
    <dbReference type="NCBI Taxonomy" id="1095629"/>
    <lineage>
        <taxon>Eukaryota</taxon>
        <taxon>Fungi</taxon>
        <taxon>Dikarya</taxon>
        <taxon>Basidiomycota</taxon>
        <taxon>Agaricomycotina</taxon>
        <taxon>Agaricomycetes</taxon>
        <taxon>Agaricomycetidae</taxon>
        <taxon>Agaricales</taxon>
        <taxon>Agaricineae</taxon>
        <taxon>Hydnangiaceae</taxon>
        <taxon>Laccaria</taxon>
    </lineage>
</organism>
<feature type="region of interest" description="Disordered" evidence="1">
    <location>
        <begin position="397"/>
        <end position="465"/>
    </location>
</feature>
<feature type="compositionally biased region" description="Low complexity" evidence="1">
    <location>
        <begin position="10"/>
        <end position="22"/>
    </location>
</feature>
<dbReference type="Proteomes" id="UP000054477">
    <property type="component" value="Unassembled WGS sequence"/>
</dbReference>
<feature type="region of interest" description="Disordered" evidence="1">
    <location>
        <begin position="1"/>
        <end position="69"/>
    </location>
</feature>
<gene>
    <name evidence="2" type="ORF">K443DRAFT_135562</name>
</gene>
<evidence type="ECO:0000256" key="1">
    <source>
        <dbReference type="SAM" id="MobiDB-lite"/>
    </source>
</evidence>
<dbReference type="HOGENOM" id="CLU_035160_1_0_1"/>
<dbReference type="EMBL" id="KN839057">
    <property type="protein sequence ID" value="KIJ91094.1"/>
    <property type="molecule type" value="Genomic_DNA"/>
</dbReference>
<keyword evidence="3" id="KW-1185">Reference proteome</keyword>
<evidence type="ECO:0000313" key="2">
    <source>
        <dbReference type="EMBL" id="KIJ91094.1"/>
    </source>
</evidence>
<feature type="region of interest" description="Disordered" evidence="1">
    <location>
        <begin position="199"/>
        <end position="222"/>
    </location>
</feature>
<dbReference type="OrthoDB" id="2999252at2759"/>
<evidence type="ECO:0000313" key="3">
    <source>
        <dbReference type="Proteomes" id="UP000054477"/>
    </source>
</evidence>
<name>A0A0C9WHF3_9AGAR</name>
<sequence length="465" mass="51956">MSSSPPPADAPTATLPADTPPAVQSVPVPVDIPVESHPSSPQISPLPTGAEPETSRTYQLGPATHADSNSATFVQPVKKLSKLSDTQKASQKLRRQIAQEAHEKLIKEFNVLIERHSNEQADLVKRHDVKPEYLDKLKGTSKHFNAKREANLENSKLHKKSLEVNADRAVGDRLHINDIRQLVKDDPDLQNLSKAQEAELREELTASREEKKRGARPTNRSAAQDYHRHLEWFNDEINSLAACTGAAAVCFFTRTSLEDGFEPNWICSPNAANFAEDSLGRNMWDITRLFEQWACTMSKVRKPDSLASLREQCSKLINGGLKTASKLGTAAMNYQNYNTQVIERLGVKLVGWTHNKLVSPYEIHSVDDLRMLHNALVCGACFWMRLSKREMTRHKVDMEEREAAGEVVVKKRKARSDKGIPKGPRKKPGRGRPIEEEEATKRAGAAKAKSQVPPSNEYIEDSDLE</sequence>
<proteinExistence type="predicted"/>
<protein>
    <submittedName>
        <fullName evidence="2">Uncharacterized protein</fullName>
    </submittedName>
</protein>
<dbReference type="AlphaFoldDB" id="A0A0C9WHF3"/>
<reference evidence="2 3" key="1">
    <citation type="submission" date="2014-04" db="EMBL/GenBank/DDBJ databases">
        <authorList>
            <consortium name="DOE Joint Genome Institute"/>
            <person name="Kuo A."/>
            <person name="Kohler A."/>
            <person name="Nagy L.G."/>
            <person name="Floudas D."/>
            <person name="Copeland A."/>
            <person name="Barry K.W."/>
            <person name="Cichocki N."/>
            <person name="Veneault-Fourrey C."/>
            <person name="LaButti K."/>
            <person name="Lindquist E.A."/>
            <person name="Lipzen A."/>
            <person name="Lundell T."/>
            <person name="Morin E."/>
            <person name="Murat C."/>
            <person name="Sun H."/>
            <person name="Tunlid A."/>
            <person name="Henrissat B."/>
            <person name="Grigoriev I.V."/>
            <person name="Hibbett D.S."/>
            <person name="Martin F."/>
            <person name="Nordberg H.P."/>
            <person name="Cantor M.N."/>
            <person name="Hua S.X."/>
        </authorList>
    </citation>
    <scope>NUCLEOTIDE SEQUENCE [LARGE SCALE GENOMIC DNA]</scope>
    <source>
        <strain evidence="2 3">LaAM-08-1</strain>
    </source>
</reference>